<dbReference type="PANTHER" id="PTHR39322">
    <property type="entry name" value="ACYL-HOMOSERINE-LACTONE SYNTHASE"/>
    <property type="match status" value="1"/>
</dbReference>
<organism evidence="7 8">
    <name type="scientific">Jannaschia ovalis</name>
    <dbReference type="NCBI Taxonomy" id="3038773"/>
    <lineage>
        <taxon>Bacteria</taxon>
        <taxon>Pseudomonadati</taxon>
        <taxon>Pseudomonadota</taxon>
        <taxon>Alphaproteobacteria</taxon>
        <taxon>Rhodobacterales</taxon>
        <taxon>Roseobacteraceae</taxon>
        <taxon>Jannaschia</taxon>
    </lineage>
</organism>
<keyword evidence="4 5" id="KW-0071">Autoinducer synthesis</keyword>
<protein>
    <recommendedName>
        <fullName evidence="6">Acyl-homoserine-lactone synthase</fullName>
        <ecNumber evidence="6">2.3.1.184</ecNumber>
    </recommendedName>
    <alternativeName>
        <fullName evidence="6">Autoinducer synthesis protein</fullName>
    </alternativeName>
</protein>
<dbReference type="EC" id="2.3.1.184" evidence="6"/>
<dbReference type="InterPro" id="IPR016181">
    <property type="entry name" value="Acyl_CoA_acyltransferase"/>
</dbReference>
<evidence type="ECO:0000313" key="7">
    <source>
        <dbReference type="EMBL" id="WGH80062.1"/>
    </source>
</evidence>
<keyword evidence="2 6" id="KW-0808">Transferase</keyword>
<dbReference type="InterPro" id="IPR001690">
    <property type="entry name" value="Autoind_synthase"/>
</dbReference>
<dbReference type="PANTHER" id="PTHR39322:SF1">
    <property type="entry name" value="ISOVALERYL-HOMOSERINE LACTONE SYNTHASE"/>
    <property type="match status" value="1"/>
</dbReference>
<keyword evidence="1 5" id="KW-0673">Quorum sensing</keyword>
<evidence type="ECO:0000313" key="8">
    <source>
        <dbReference type="Proteomes" id="UP001243420"/>
    </source>
</evidence>
<comment type="catalytic activity">
    <reaction evidence="6">
        <text>a fatty acyl-[ACP] + S-adenosyl-L-methionine = an N-acyl-L-homoserine lactone + S-methyl-5'-thioadenosine + holo-[ACP] + H(+)</text>
        <dbReference type="Rhea" id="RHEA:10096"/>
        <dbReference type="Rhea" id="RHEA-COMP:9685"/>
        <dbReference type="Rhea" id="RHEA-COMP:14125"/>
        <dbReference type="ChEBI" id="CHEBI:15378"/>
        <dbReference type="ChEBI" id="CHEBI:17509"/>
        <dbReference type="ChEBI" id="CHEBI:55474"/>
        <dbReference type="ChEBI" id="CHEBI:59789"/>
        <dbReference type="ChEBI" id="CHEBI:64479"/>
        <dbReference type="ChEBI" id="CHEBI:138651"/>
        <dbReference type="EC" id="2.3.1.184"/>
    </reaction>
</comment>
<dbReference type="Proteomes" id="UP001243420">
    <property type="component" value="Chromosome"/>
</dbReference>
<reference evidence="7 8" key="1">
    <citation type="submission" date="2023-04" db="EMBL/GenBank/DDBJ databases">
        <title>Jannaschia ovalis sp. nov., a marine bacterium isolated from sea tidal flat.</title>
        <authorList>
            <person name="Kwon D.Y."/>
            <person name="Kim J.-J."/>
        </authorList>
    </citation>
    <scope>NUCLEOTIDE SEQUENCE [LARGE SCALE GENOMIC DNA]</scope>
    <source>
        <strain evidence="7 8">GRR-S6-38</strain>
    </source>
</reference>
<evidence type="ECO:0000256" key="1">
    <source>
        <dbReference type="ARBA" id="ARBA00022654"/>
    </source>
</evidence>
<sequence length="208" mass="22660">MIRYLYASELTHYPDLAADMFRDRAVQFRDRLGWEVQVDALGWETDAYDAMDPLYVLAEDGAGGHAASMRFLPTTGPHMLADVFAGLAGGPVRSGRIWECTRFCLAPGTKTKAARTLLLAASELGLGMGLTHAVGVFDAAMIRVYRRLGWEPEVLGRENGIAVGLWTFAPATHDALARRCGVTHATARAWFEAAFGDLPRGHALPTRA</sequence>
<evidence type="ECO:0000256" key="5">
    <source>
        <dbReference type="PROSITE-ProRule" id="PRU00533"/>
    </source>
</evidence>
<dbReference type="Pfam" id="PF00765">
    <property type="entry name" value="Autoind_synth"/>
    <property type="match status" value="1"/>
</dbReference>
<keyword evidence="3 6" id="KW-0949">S-adenosyl-L-methionine</keyword>
<evidence type="ECO:0000256" key="2">
    <source>
        <dbReference type="ARBA" id="ARBA00022679"/>
    </source>
</evidence>
<dbReference type="RefSeq" id="WP_279967104.1">
    <property type="nucleotide sequence ID" value="NZ_CP122537.1"/>
</dbReference>
<dbReference type="PRINTS" id="PR01549">
    <property type="entry name" value="AUTOINDCRSYN"/>
</dbReference>
<keyword evidence="8" id="KW-1185">Reference proteome</keyword>
<dbReference type="SUPFAM" id="SSF55729">
    <property type="entry name" value="Acyl-CoA N-acyltransferases (Nat)"/>
    <property type="match status" value="1"/>
</dbReference>
<comment type="similarity">
    <text evidence="5 6">Belongs to the autoinducer synthase family.</text>
</comment>
<dbReference type="Gene3D" id="3.40.630.30">
    <property type="match status" value="1"/>
</dbReference>
<evidence type="ECO:0000256" key="4">
    <source>
        <dbReference type="ARBA" id="ARBA00022929"/>
    </source>
</evidence>
<evidence type="ECO:0000256" key="6">
    <source>
        <dbReference type="RuleBase" id="RU361135"/>
    </source>
</evidence>
<gene>
    <name evidence="7" type="ORF">P8627_07310</name>
</gene>
<evidence type="ECO:0000256" key="3">
    <source>
        <dbReference type="ARBA" id="ARBA00022691"/>
    </source>
</evidence>
<dbReference type="PROSITE" id="PS51187">
    <property type="entry name" value="AUTOINDUCER_SYNTH_2"/>
    <property type="match status" value="1"/>
</dbReference>
<dbReference type="EMBL" id="CP122537">
    <property type="protein sequence ID" value="WGH80062.1"/>
    <property type="molecule type" value="Genomic_DNA"/>
</dbReference>
<name>A0ABY8LFK1_9RHOB</name>
<proteinExistence type="inferred from homology"/>
<accession>A0ABY8LFK1</accession>